<dbReference type="AlphaFoldDB" id="A0A1H0H4V8"/>
<gene>
    <name evidence="2" type="ORF">SAMN05444142_102532</name>
</gene>
<dbReference type="Pfam" id="PF06568">
    <property type="entry name" value="YjiS-like"/>
    <property type="match status" value="1"/>
</dbReference>
<keyword evidence="3" id="KW-1185">Reference proteome</keyword>
<evidence type="ECO:0000313" key="2">
    <source>
        <dbReference type="EMBL" id="SHJ96271.1"/>
    </source>
</evidence>
<reference evidence="2 3" key="1">
    <citation type="submission" date="2016-11" db="EMBL/GenBank/DDBJ databases">
        <authorList>
            <person name="Varghese N."/>
            <person name="Submissions S."/>
        </authorList>
    </citation>
    <scope>NUCLEOTIDE SEQUENCE [LARGE SCALE GENOMIC DNA]</scope>
    <source>
        <strain evidence="2 3">DSM 29620</strain>
    </source>
</reference>
<dbReference type="InterPro" id="IPR009506">
    <property type="entry name" value="YjiS-like"/>
</dbReference>
<dbReference type="Proteomes" id="UP000324252">
    <property type="component" value="Unassembled WGS sequence"/>
</dbReference>
<evidence type="ECO:0000259" key="1">
    <source>
        <dbReference type="Pfam" id="PF06568"/>
    </source>
</evidence>
<dbReference type="EMBL" id="FQZZ01000002">
    <property type="protein sequence ID" value="SHJ96271.1"/>
    <property type="molecule type" value="Genomic_DNA"/>
</dbReference>
<proteinExistence type="predicted"/>
<sequence>MVALSHALSRFLPVWRSRRPGLSELFALGRQRHALSRLDDAALDDIGISRDEAETEAARPFWDAPAHWSAAPRRQS</sequence>
<protein>
    <recommendedName>
        <fullName evidence="1">YjiS-like domain-containing protein</fullName>
    </recommendedName>
</protein>
<evidence type="ECO:0000313" key="3">
    <source>
        <dbReference type="Proteomes" id="UP000324252"/>
    </source>
</evidence>
<name>A0A1H0H4V8_9RHOB</name>
<dbReference type="RefSeq" id="WP_149788183.1">
    <property type="nucleotide sequence ID" value="NZ_FNIO01000003.1"/>
</dbReference>
<accession>A0A1H0H4V8</accession>
<organism evidence="2 3">
    <name type="scientific">Lutimaribacter pacificus</name>
    <dbReference type="NCBI Taxonomy" id="391948"/>
    <lineage>
        <taxon>Bacteria</taxon>
        <taxon>Pseudomonadati</taxon>
        <taxon>Pseudomonadota</taxon>
        <taxon>Alphaproteobacteria</taxon>
        <taxon>Rhodobacterales</taxon>
        <taxon>Roseobacteraceae</taxon>
        <taxon>Lutimaribacter</taxon>
    </lineage>
</organism>
<feature type="domain" description="YjiS-like" evidence="1">
    <location>
        <begin position="30"/>
        <end position="54"/>
    </location>
</feature>
<dbReference type="OrthoDB" id="8096613at2"/>